<comment type="caution">
    <text evidence="5">The sequence shown here is derived from an EMBL/GenBank/DDBJ whole genome shotgun (WGS) entry which is preliminary data.</text>
</comment>
<keyword evidence="1" id="KW-0805">Transcription regulation</keyword>
<keyword evidence="6" id="KW-1185">Reference proteome</keyword>
<dbReference type="PANTHER" id="PTHR40661">
    <property type="match status" value="1"/>
</dbReference>
<evidence type="ECO:0000256" key="1">
    <source>
        <dbReference type="ARBA" id="ARBA00023015"/>
    </source>
</evidence>
<evidence type="ECO:0000259" key="4">
    <source>
        <dbReference type="PROSITE" id="PS50943"/>
    </source>
</evidence>
<sequence length="105" mass="11363">MPGKMKRQHKDQLGLENHLSLACVVGLAARVREARRRANLSQSELARLTGVSASAVSQWENPAGTQPDLDRVLRIAVATGVSLDWLIAGAESRASAFVWPAKFSI</sequence>
<organism evidence="5 6">
    <name type="scientific">Dokdonella fugitiva</name>
    <dbReference type="NCBI Taxonomy" id="328517"/>
    <lineage>
        <taxon>Bacteria</taxon>
        <taxon>Pseudomonadati</taxon>
        <taxon>Pseudomonadota</taxon>
        <taxon>Gammaproteobacteria</taxon>
        <taxon>Lysobacterales</taxon>
        <taxon>Rhodanobacteraceae</taxon>
        <taxon>Dokdonella</taxon>
    </lineage>
</organism>
<evidence type="ECO:0000313" key="5">
    <source>
        <dbReference type="EMBL" id="TCO41652.1"/>
    </source>
</evidence>
<dbReference type="EMBL" id="SLWQ01000002">
    <property type="protein sequence ID" value="TCO41652.1"/>
    <property type="molecule type" value="Genomic_DNA"/>
</dbReference>
<dbReference type="SMART" id="SM00530">
    <property type="entry name" value="HTH_XRE"/>
    <property type="match status" value="1"/>
</dbReference>
<protein>
    <submittedName>
        <fullName evidence="5">Helix-turn-helix protein</fullName>
    </submittedName>
</protein>
<feature type="domain" description="HTH cro/C1-type" evidence="4">
    <location>
        <begin position="31"/>
        <end position="86"/>
    </location>
</feature>
<dbReference type="InterPro" id="IPR001387">
    <property type="entry name" value="Cro/C1-type_HTH"/>
</dbReference>
<dbReference type="AlphaFoldDB" id="A0A4R2IBX6"/>
<keyword evidence="3" id="KW-0804">Transcription</keyword>
<evidence type="ECO:0000256" key="3">
    <source>
        <dbReference type="ARBA" id="ARBA00023163"/>
    </source>
</evidence>
<dbReference type="Proteomes" id="UP000294862">
    <property type="component" value="Unassembled WGS sequence"/>
</dbReference>
<dbReference type="Pfam" id="PF01381">
    <property type="entry name" value="HTH_3"/>
    <property type="match status" value="1"/>
</dbReference>
<dbReference type="PROSITE" id="PS50943">
    <property type="entry name" value="HTH_CROC1"/>
    <property type="match status" value="1"/>
</dbReference>
<dbReference type="CDD" id="cd00093">
    <property type="entry name" value="HTH_XRE"/>
    <property type="match status" value="1"/>
</dbReference>
<dbReference type="Gene3D" id="1.10.260.40">
    <property type="entry name" value="lambda repressor-like DNA-binding domains"/>
    <property type="match status" value="1"/>
</dbReference>
<proteinExistence type="predicted"/>
<dbReference type="InterPro" id="IPR010982">
    <property type="entry name" value="Lambda_DNA-bd_dom_sf"/>
</dbReference>
<name>A0A4R2IBX6_9GAMM</name>
<reference evidence="5 6" key="1">
    <citation type="journal article" date="2015" name="Stand. Genomic Sci.">
        <title>Genomic Encyclopedia of Bacterial and Archaeal Type Strains, Phase III: the genomes of soil and plant-associated and newly described type strains.</title>
        <authorList>
            <person name="Whitman W.B."/>
            <person name="Woyke T."/>
            <person name="Klenk H.P."/>
            <person name="Zhou Y."/>
            <person name="Lilburn T.G."/>
            <person name="Beck B.J."/>
            <person name="De Vos P."/>
            <person name="Vandamme P."/>
            <person name="Eisen J.A."/>
            <person name="Garrity G."/>
            <person name="Hugenholtz P."/>
            <person name="Kyrpides N.C."/>
        </authorList>
    </citation>
    <scope>NUCLEOTIDE SEQUENCE [LARGE SCALE GENOMIC DNA]</scope>
    <source>
        <strain evidence="5 6">A3</strain>
    </source>
</reference>
<evidence type="ECO:0000313" key="6">
    <source>
        <dbReference type="Proteomes" id="UP000294862"/>
    </source>
</evidence>
<dbReference type="SUPFAM" id="SSF47413">
    <property type="entry name" value="lambda repressor-like DNA-binding domains"/>
    <property type="match status" value="1"/>
</dbReference>
<dbReference type="PANTHER" id="PTHR40661:SF3">
    <property type="entry name" value="FELS-1 PROPHAGE TRANSCRIPTIONAL REGULATOR"/>
    <property type="match status" value="1"/>
</dbReference>
<accession>A0A4R2IBX6</accession>
<keyword evidence="2" id="KW-0238">DNA-binding</keyword>
<evidence type="ECO:0000256" key="2">
    <source>
        <dbReference type="ARBA" id="ARBA00023125"/>
    </source>
</evidence>
<gene>
    <name evidence="5" type="ORF">EV148_1022</name>
</gene>
<dbReference type="GO" id="GO:0003677">
    <property type="term" value="F:DNA binding"/>
    <property type="evidence" value="ECO:0007669"/>
    <property type="project" value="UniProtKB-KW"/>
</dbReference>